<dbReference type="AlphaFoldDB" id="A0AA40ADE1"/>
<proteinExistence type="predicted"/>
<dbReference type="Proteomes" id="UP001172101">
    <property type="component" value="Unassembled WGS sequence"/>
</dbReference>
<sequence>MPSQSRTASQLVSRADAAFAEAAIVSGIVGSLALEMTTGEGLSRGEQLAQNALASTALCALAQLCKATSEAATRQLYRLPNFYNSVRDDGRAGAERAIGFLRALLLAPLARGAVLAGYVATLEWLPSRLNFALLEGRDLGLGDSGELQDVLRVTGLGRAPEATFLLGDCAESGGGPGVPLGSRVLAALLTRCRNVRVLSLEPVVESAVGFGTDYSAVNTVMCTGQTGEHWHLFIGVLERLEKLVVLAPEANLRVADVPRLLLGSGAGQGIDDDVILRYSIEGQGLLLGMGETLESCGRLGTLELFCDLDGPNTAESVRHEWESLPATVMTVVTHGRVSLSHAYSMLRYRNRPSPASDHPVLGGYLRIPAEQLQERVYDGQRVVKILKPRSPARRAGPAVIVPDHPIDDSIFDLLDRVLVAAAGELQKAGWEPPAPRFDGPEFKVEHGEPKRVLSTALWQTLYTSQPLPPLTTLHLEASGVGPVDVSEQECLRRLRITTSALFGTATATSSRFGIAPPAATDDDDYDDEPPRMFSDLLPPALEHLTLLEDWHDVGAAGEDWGVLHVDDLLAPGDFAAAYRRAFNNLRQGKRFGRCANLKTVAMVLSPSFAGTWPDWDRVRRLLRGDGIKLTVEVASDD</sequence>
<organism evidence="1 2">
    <name type="scientific">Lasiosphaeria miniovina</name>
    <dbReference type="NCBI Taxonomy" id="1954250"/>
    <lineage>
        <taxon>Eukaryota</taxon>
        <taxon>Fungi</taxon>
        <taxon>Dikarya</taxon>
        <taxon>Ascomycota</taxon>
        <taxon>Pezizomycotina</taxon>
        <taxon>Sordariomycetes</taxon>
        <taxon>Sordariomycetidae</taxon>
        <taxon>Sordariales</taxon>
        <taxon>Lasiosphaeriaceae</taxon>
        <taxon>Lasiosphaeria</taxon>
    </lineage>
</organism>
<gene>
    <name evidence="1" type="ORF">B0T26DRAFT_677934</name>
</gene>
<dbReference type="GeneID" id="85323432"/>
<keyword evidence="2" id="KW-1185">Reference proteome</keyword>
<evidence type="ECO:0000313" key="2">
    <source>
        <dbReference type="Proteomes" id="UP001172101"/>
    </source>
</evidence>
<comment type="caution">
    <text evidence="1">The sequence shown here is derived from an EMBL/GenBank/DDBJ whole genome shotgun (WGS) entry which is preliminary data.</text>
</comment>
<evidence type="ECO:0000313" key="1">
    <source>
        <dbReference type="EMBL" id="KAK0713623.1"/>
    </source>
</evidence>
<accession>A0AA40ADE1</accession>
<dbReference type="RefSeq" id="XP_060294946.1">
    <property type="nucleotide sequence ID" value="XM_060440162.1"/>
</dbReference>
<protein>
    <submittedName>
        <fullName evidence="1">Uncharacterized protein</fullName>
    </submittedName>
</protein>
<name>A0AA40ADE1_9PEZI</name>
<reference evidence="1" key="1">
    <citation type="submission" date="2023-06" db="EMBL/GenBank/DDBJ databases">
        <title>Genome-scale phylogeny and comparative genomics of the fungal order Sordariales.</title>
        <authorList>
            <consortium name="Lawrence Berkeley National Laboratory"/>
            <person name="Hensen N."/>
            <person name="Bonometti L."/>
            <person name="Westerberg I."/>
            <person name="Brannstrom I.O."/>
            <person name="Guillou S."/>
            <person name="Cros-Aarteil S."/>
            <person name="Calhoun S."/>
            <person name="Haridas S."/>
            <person name="Kuo A."/>
            <person name="Mondo S."/>
            <person name="Pangilinan J."/>
            <person name="Riley R."/>
            <person name="LaButti K."/>
            <person name="Andreopoulos B."/>
            <person name="Lipzen A."/>
            <person name="Chen C."/>
            <person name="Yanf M."/>
            <person name="Daum C."/>
            <person name="Ng V."/>
            <person name="Clum A."/>
            <person name="Steindorff A."/>
            <person name="Ohm R."/>
            <person name="Martin F."/>
            <person name="Silar P."/>
            <person name="Natvig D."/>
            <person name="Lalanne C."/>
            <person name="Gautier V."/>
            <person name="Ament-velasquez S.L."/>
            <person name="Kruys A."/>
            <person name="Hutchinson M.I."/>
            <person name="Powell A.J."/>
            <person name="Barry K."/>
            <person name="Miller A.N."/>
            <person name="Grigoriev I.V."/>
            <person name="Debuchy R."/>
            <person name="Gladieux P."/>
            <person name="Thoren M.H."/>
            <person name="Johannesson H."/>
        </authorList>
    </citation>
    <scope>NUCLEOTIDE SEQUENCE</scope>
    <source>
        <strain evidence="1">SMH2392-1A</strain>
    </source>
</reference>
<dbReference type="EMBL" id="JAUIRO010000005">
    <property type="protein sequence ID" value="KAK0713623.1"/>
    <property type="molecule type" value="Genomic_DNA"/>
</dbReference>